<sequence>MGHRVSLGEETKARVARKALVPRWISELVSFTFKYRPIDILRADGIAPLDPAQTQGNGGNGVKRKANEAANGDESEEDEEEEGSVQLSTILGKITAIQARQEKEQAELRALLEQVNTLRPKLAKKGSKPKTAKKIKTEPLNTKIKKDPCIAGPSLGSGEVIDLT</sequence>
<reference evidence="2" key="1">
    <citation type="submission" date="2022-07" db="EMBL/GenBank/DDBJ databases">
        <title>The genome of Lyophyllum shimeji provides insight into the initial evolution of ectomycorrhizal fungal genome.</title>
        <authorList>
            <person name="Kobayashi Y."/>
            <person name="Shibata T."/>
            <person name="Hirakawa H."/>
            <person name="Shigenobu S."/>
            <person name="Nishiyama T."/>
            <person name="Yamada A."/>
            <person name="Hasebe M."/>
            <person name="Kawaguchi M."/>
        </authorList>
    </citation>
    <scope>NUCLEOTIDE SEQUENCE</scope>
    <source>
        <strain evidence="2">AT787</strain>
    </source>
</reference>
<evidence type="ECO:0000256" key="1">
    <source>
        <dbReference type="SAM" id="MobiDB-lite"/>
    </source>
</evidence>
<feature type="compositionally biased region" description="Basic residues" evidence="1">
    <location>
        <begin position="122"/>
        <end position="134"/>
    </location>
</feature>
<keyword evidence="3" id="KW-1185">Reference proteome</keyword>
<dbReference type="OrthoDB" id="3364132at2759"/>
<dbReference type="Proteomes" id="UP001063166">
    <property type="component" value="Unassembled WGS sequence"/>
</dbReference>
<evidence type="ECO:0000313" key="2">
    <source>
        <dbReference type="EMBL" id="GLB40692.1"/>
    </source>
</evidence>
<comment type="caution">
    <text evidence="2">The sequence shown here is derived from an EMBL/GenBank/DDBJ whole genome shotgun (WGS) entry which is preliminary data.</text>
</comment>
<dbReference type="AlphaFoldDB" id="A0A9P3UPX0"/>
<feature type="compositionally biased region" description="Acidic residues" evidence="1">
    <location>
        <begin position="71"/>
        <end position="83"/>
    </location>
</feature>
<protein>
    <submittedName>
        <fullName evidence="2">Uncharacterized protein</fullName>
    </submittedName>
</protein>
<gene>
    <name evidence="2" type="ORF">LshimejAT787_0805630</name>
</gene>
<organism evidence="2 3">
    <name type="scientific">Lyophyllum shimeji</name>
    <name type="common">Hon-shimeji</name>
    <name type="synonym">Tricholoma shimeji</name>
    <dbReference type="NCBI Taxonomy" id="47721"/>
    <lineage>
        <taxon>Eukaryota</taxon>
        <taxon>Fungi</taxon>
        <taxon>Dikarya</taxon>
        <taxon>Basidiomycota</taxon>
        <taxon>Agaricomycotina</taxon>
        <taxon>Agaricomycetes</taxon>
        <taxon>Agaricomycetidae</taxon>
        <taxon>Agaricales</taxon>
        <taxon>Tricholomatineae</taxon>
        <taxon>Lyophyllaceae</taxon>
        <taxon>Lyophyllum</taxon>
    </lineage>
</organism>
<dbReference type="EMBL" id="BRPK01000008">
    <property type="protein sequence ID" value="GLB40692.1"/>
    <property type="molecule type" value="Genomic_DNA"/>
</dbReference>
<evidence type="ECO:0000313" key="3">
    <source>
        <dbReference type="Proteomes" id="UP001063166"/>
    </source>
</evidence>
<feature type="region of interest" description="Disordered" evidence="1">
    <location>
        <begin position="50"/>
        <end position="85"/>
    </location>
</feature>
<name>A0A9P3UPX0_LYOSH</name>
<proteinExistence type="predicted"/>
<accession>A0A9P3UPX0</accession>
<feature type="region of interest" description="Disordered" evidence="1">
    <location>
        <begin position="122"/>
        <end position="164"/>
    </location>
</feature>